<protein>
    <submittedName>
        <fullName evidence="1">Uncharacterized protein</fullName>
    </submittedName>
</protein>
<evidence type="ECO:0000313" key="2">
    <source>
        <dbReference type="Proteomes" id="UP000005408"/>
    </source>
</evidence>
<proteinExistence type="predicted"/>
<dbReference type="Proteomes" id="UP000005408">
    <property type="component" value="Unassembled WGS sequence"/>
</dbReference>
<reference evidence="1" key="1">
    <citation type="submission" date="2022-08" db="UniProtKB">
        <authorList>
            <consortium name="EnsemblMetazoa"/>
        </authorList>
    </citation>
    <scope>IDENTIFICATION</scope>
    <source>
        <strain evidence="1">05x7-T-G4-1.051#20</strain>
    </source>
</reference>
<dbReference type="AlphaFoldDB" id="A0A8W8JRU3"/>
<sequence>MDESLENFLEERGIPAEKIEAMKDQKIDKDVIAEMSNEDLSKYIVKFGDRCAVRRFCTKATSTTPKAGNLKKNISATEVKEKIARAIFKR</sequence>
<dbReference type="EnsemblMetazoa" id="G20050.1">
    <property type="protein sequence ID" value="G20050.1:cds"/>
    <property type="gene ID" value="G20050"/>
</dbReference>
<keyword evidence="2" id="KW-1185">Reference proteome</keyword>
<accession>A0A8W8JRU3</accession>
<name>A0A8W8JRU3_MAGGI</name>
<evidence type="ECO:0000313" key="1">
    <source>
        <dbReference type="EnsemblMetazoa" id="G20050.1:cds"/>
    </source>
</evidence>
<organism evidence="1 2">
    <name type="scientific">Magallana gigas</name>
    <name type="common">Pacific oyster</name>
    <name type="synonym">Crassostrea gigas</name>
    <dbReference type="NCBI Taxonomy" id="29159"/>
    <lineage>
        <taxon>Eukaryota</taxon>
        <taxon>Metazoa</taxon>
        <taxon>Spiralia</taxon>
        <taxon>Lophotrochozoa</taxon>
        <taxon>Mollusca</taxon>
        <taxon>Bivalvia</taxon>
        <taxon>Autobranchia</taxon>
        <taxon>Pteriomorphia</taxon>
        <taxon>Ostreida</taxon>
        <taxon>Ostreoidea</taxon>
        <taxon>Ostreidae</taxon>
        <taxon>Magallana</taxon>
    </lineage>
</organism>